<evidence type="ECO:0000256" key="1">
    <source>
        <dbReference type="SAM" id="MobiDB-lite"/>
    </source>
</evidence>
<organism evidence="2 3">
    <name type="scientific">Portunus trituberculatus</name>
    <name type="common">Swimming crab</name>
    <name type="synonym">Neptunus trituberculatus</name>
    <dbReference type="NCBI Taxonomy" id="210409"/>
    <lineage>
        <taxon>Eukaryota</taxon>
        <taxon>Metazoa</taxon>
        <taxon>Ecdysozoa</taxon>
        <taxon>Arthropoda</taxon>
        <taxon>Crustacea</taxon>
        <taxon>Multicrustacea</taxon>
        <taxon>Malacostraca</taxon>
        <taxon>Eumalacostraca</taxon>
        <taxon>Eucarida</taxon>
        <taxon>Decapoda</taxon>
        <taxon>Pleocyemata</taxon>
        <taxon>Brachyura</taxon>
        <taxon>Eubrachyura</taxon>
        <taxon>Portunoidea</taxon>
        <taxon>Portunidae</taxon>
        <taxon>Portuninae</taxon>
        <taxon>Portunus</taxon>
    </lineage>
</organism>
<reference evidence="2 3" key="1">
    <citation type="submission" date="2019-05" db="EMBL/GenBank/DDBJ databases">
        <title>Another draft genome of Portunus trituberculatus and its Hox gene families provides insights of decapod evolution.</title>
        <authorList>
            <person name="Jeong J.-H."/>
            <person name="Song I."/>
            <person name="Kim S."/>
            <person name="Choi T."/>
            <person name="Kim D."/>
            <person name="Ryu S."/>
            <person name="Kim W."/>
        </authorList>
    </citation>
    <scope>NUCLEOTIDE SEQUENCE [LARGE SCALE GENOMIC DNA]</scope>
    <source>
        <tissue evidence="2">Muscle</tissue>
    </source>
</reference>
<gene>
    <name evidence="2" type="ORF">E2C01_047653</name>
</gene>
<dbReference type="Proteomes" id="UP000324222">
    <property type="component" value="Unassembled WGS sequence"/>
</dbReference>
<name>A0A5B7GB44_PORTR</name>
<proteinExistence type="predicted"/>
<sequence>MLLLFSRTPTALVSSESERVATFLSPTWCVARGRECLRAPTGEWTWQSYGREADYCSLGKESVRFWGRGTPAPGWAYPSVFRPRGTLGRGHTLGQATPWNEATRFPFPGRHRGSPRDRRF</sequence>
<dbReference type="AlphaFoldDB" id="A0A5B7GB44"/>
<keyword evidence="3" id="KW-1185">Reference proteome</keyword>
<accession>A0A5B7GB44</accession>
<evidence type="ECO:0000313" key="3">
    <source>
        <dbReference type="Proteomes" id="UP000324222"/>
    </source>
</evidence>
<comment type="caution">
    <text evidence="2">The sequence shown here is derived from an EMBL/GenBank/DDBJ whole genome shotgun (WGS) entry which is preliminary data.</text>
</comment>
<evidence type="ECO:0000313" key="2">
    <source>
        <dbReference type="EMBL" id="MPC53754.1"/>
    </source>
</evidence>
<protein>
    <submittedName>
        <fullName evidence="2">Uncharacterized protein</fullName>
    </submittedName>
</protein>
<feature type="region of interest" description="Disordered" evidence="1">
    <location>
        <begin position="89"/>
        <end position="120"/>
    </location>
</feature>
<dbReference type="EMBL" id="VSRR010011857">
    <property type="protein sequence ID" value="MPC53754.1"/>
    <property type="molecule type" value="Genomic_DNA"/>
</dbReference>